<keyword evidence="3" id="KW-1185">Reference proteome</keyword>
<dbReference type="PANTHER" id="PTHR35563">
    <property type="entry name" value="BARREL METAL-DEPENDENT HYDROLASE, PUTATIVE (AFU_ORTHOLOGUE AFUA_1G16240)-RELATED"/>
    <property type="match status" value="1"/>
</dbReference>
<dbReference type="STRING" id="410764.GA0061103_1524"/>
<dbReference type="InterPro" id="IPR006680">
    <property type="entry name" value="Amidohydro-rel"/>
</dbReference>
<dbReference type="Proteomes" id="UP000199101">
    <property type="component" value="Unassembled WGS sequence"/>
</dbReference>
<accession>A0A1C3U502</accession>
<dbReference type="Pfam" id="PF04909">
    <property type="entry name" value="Amidohydro_2"/>
    <property type="match status" value="1"/>
</dbReference>
<proteinExistence type="predicted"/>
<protein>
    <submittedName>
        <fullName evidence="2">Predicted metal-dependent hydrolase, TIM-barrel fold</fullName>
    </submittedName>
</protein>
<organism evidence="2 3">
    <name type="scientific">Rhizobium multihospitium</name>
    <dbReference type="NCBI Taxonomy" id="410764"/>
    <lineage>
        <taxon>Bacteria</taxon>
        <taxon>Pseudomonadati</taxon>
        <taxon>Pseudomonadota</taxon>
        <taxon>Alphaproteobacteria</taxon>
        <taxon>Hyphomicrobiales</taxon>
        <taxon>Rhizobiaceae</taxon>
        <taxon>Rhizobium/Agrobacterium group</taxon>
        <taxon>Rhizobium</taxon>
    </lineage>
</organism>
<dbReference type="RefSeq" id="WP_245304633.1">
    <property type="nucleotide sequence ID" value="NZ_FMAG01000001.1"/>
</dbReference>
<dbReference type="EMBL" id="FMAG01000001">
    <property type="protein sequence ID" value="SCB10553.1"/>
    <property type="molecule type" value="Genomic_DNA"/>
</dbReference>
<dbReference type="SUPFAM" id="SSF51556">
    <property type="entry name" value="Metallo-dependent hydrolases"/>
    <property type="match status" value="1"/>
</dbReference>
<gene>
    <name evidence="2" type="ORF">GA0061103_1524</name>
</gene>
<name>A0A1C3U502_9HYPH</name>
<evidence type="ECO:0000259" key="1">
    <source>
        <dbReference type="Pfam" id="PF04909"/>
    </source>
</evidence>
<dbReference type="PANTHER" id="PTHR35563:SF2">
    <property type="entry name" value="BARREL METAL-DEPENDENT HYDROLASE, PUTATIVE (AFU_ORTHOLOGUE AFUA_1G16240)-RELATED"/>
    <property type="match status" value="1"/>
</dbReference>
<dbReference type="InterPro" id="IPR052358">
    <property type="entry name" value="Aro_Compnd_Degr_Hydrolases"/>
</dbReference>
<evidence type="ECO:0000313" key="3">
    <source>
        <dbReference type="Proteomes" id="UP000199101"/>
    </source>
</evidence>
<dbReference type="InterPro" id="IPR032466">
    <property type="entry name" value="Metal_Hydrolase"/>
</dbReference>
<dbReference type="AlphaFoldDB" id="A0A1C3U502"/>
<dbReference type="Gene3D" id="3.20.20.140">
    <property type="entry name" value="Metal-dependent hydrolases"/>
    <property type="match status" value="1"/>
</dbReference>
<dbReference type="GO" id="GO:0016787">
    <property type="term" value="F:hydrolase activity"/>
    <property type="evidence" value="ECO:0007669"/>
    <property type="project" value="UniProtKB-KW"/>
</dbReference>
<reference evidence="3" key="1">
    <citation type="submission" date="2016-08" db="EMBL/GenBank/DDBJ databases">
        <authorList>
            <person name="Varghese N."/>
            <person name="Submissions Spin"/>
        </authorList>
    </citation>
    <scope>NUCLEOTIDE SEQUENCE [LARGE SCALE GENOMIC DNA]</scope>
    <source>
        <strain evidence="3">HAMBI 2975</strain>
    </source>
</reference>
<feature type="domain" description="Amidohydrolase-related" evidence="1">
    <location>
        <begin position="51"/>
        <end position="313"/>
    </location>
</feature>
<sequence length="313" mass="33850">MAMMVGRRKFVIGALGGAAVLCSGLDVRSDEATQLSAGTERPKFRVLANSCDAHFHIYDSRFPAAPNASLIPPDATVEAYSKLRDRLGFERSVIVQPSTYGTDNSCMLSALGKLGARARGIAVVDTSVTDETLKQLDKAGVRGIRFNLGRAGATTVAMIEPLSRRVAELGWHIQLHMPGDDIAANADLLTRLPVAVVFDHLGRIPQPAGTGHPAFALIVAMLEKEKAYVKLSSIYQDTKVGPPSYEDMGVLARAYLKMAPDRVLWASDWPHPSPGKFGKPDDALLVDLCAQWASDDAMRQKIFVDNAAKLYGF</sequence>
<keyword evidence="2" id="KW-0378">Hydrolase</keyword>
<evidence type="ECO:0000313" key="2">
    <source>
        <dbReference type="EMBL" id="SCB10553.1"/>
    </source>
</evidence>